<dbReference type="GO" id="GO:0005829">
    <property type="term" value="C:cytosol"/>
    <property type="evidence" value="ECO:0007669"/>
    <property type="project" value="TreeGrafter"/>
</dbReference>
<dbReference type="FunFam" id="3.40.1190.20:FF:000003">
    <property type="entry name" value="Phosphomethylpyrimidine kinase ThiD"/>
    <property type="match status" value="1"/>
</dbReference>
<evidence type="ECO:0000313" key="9">
    <source>
        <dbReference type="Proteomes" id="UP000265431"/>
    </source>
</evidence>
<evidence type="ECO:0000256" key="3">
    <source>
        <dbReference type="ARBA" id="ARBA00022679"/>
    </source>
</evidence>
<comment type="caution">
    <text evidence="8">The sequence shown here is derived from an EMBL/GenBank/DDBJ whole genome shotgun (WGS) entry which is preliminary data.</text>
</comment>
<dbReference type="GO" id="GO:0009228">
    <property type="term" value="P:thiamine biosynthetic process"/>
    <property type="evidence" value="ECO:0007669"/>
    <property type="project" value="InterPro"/>
</dbReference>
<evidence type="ECO:0000256" key="4">
    <source>
        <dbReference type="ARBA" id="ARBA00022741"/>
    </source>
</evidence>
<keyword evidence="3 8" id="KW-0808">Transferase</keyword>
<keyword evidence="4" id="KW-0547">Nucleotide-binding</keyword>
<evidence type="ECO:0000256" key="5">
    <source>
        <dbReference type="ARBA" id="ARBA00022777"/>
    </source>
</evidence>
<sequence length="275" mass="28572">MKTETENKSGRVLVIAGSDSGGGAGIQADIKAIMAMGGYAMTAVTAITVQNTMGVHDVHPIPIKTVISQMRVCLADIGADAIKTGMLGRADLVEHAAETLDELAKDTPRIIDPVMVATSGDRLIDRRAVESIASLLIPGAALVTPNAPEAEILTGKSVDGVNGQRRAAEALLKRGATGALVKGGHIPGNPVVDVLQTVNGEWIFESARISTTSTHGTGCTLASAISARIALGVDTQEAVETARDYLHRAISEAKGFGNGHGPVHHGWPVNLQDER</sequence>
<dbReference type="SUPFAM" id="SSF53613">
    <property type="entry name" value="Ribokinase-like"/>
    <property type="match status" value="1"/>
</dbReference>
<protein>
    <recommendedName>
        <fullName evidence="2">hydroxymethylpyrimidine kinase</fullName>
        <ecNumber evidence="2">2.7.1.49</ecNumber>
    </recommendedName>
</protein>
<dbReference type="OrthoDB" id="9810880at2"/>
<keyword evidence="6" id="KW-0067">ATP-binding</keyword>
<dbReference type="AlphaFoldDB" id="A0A399R0Q9"/>
<dbReference type="PANTHER" id="PTHR20858">
    <property type="entry name" value="PHOSPHOMETHYLPYRIMIDINE KINASE"/>
    <property type="match status" value="1"/>
</dbReference>
<gene>
    <name evidence="8" type="primary">thiD</name>
    <name evidence="8" type="ORF">D1224_08605</name>
</gene>
<proteinExistence type="predicted"/>
<accession>A0A399R0Q9</accession>
<comment type="pathway">
    <text evidence="1">Cofactor biosynthesis; thiamine diphosphate biosynthesis.</text>
</comment>
<dbReference type="Pfam" id="PF08543">
    <property type="entry name" value="Phos_pyr_kin"/>
    <property type="match status" value="1"/>
</dbReference>
<dbReference type="GO" id="GO:0008902">
    <property type="term" value="F:hydroxymethylpyrimidine kinase activity"/>
    <property type="evidence" value="ECO:0007669"/>
    <property type="project" value="UniProtKB-EC"/>
</dbReference>
<keyword evidence="5 8" id="KW-0418">Kinase</keyword>
<evidence type="ECO:0000259" key="7">
    <source>
        <dbReference type="Pfam" id="PF08543"/>
    </source>
</evidence>
<evidence type="ECO:0000256" key="2">
    <source>
        <dbReference type="ARBA" id="ARBA00012135"/>
    </source>
</evidence>
<dbReference type="NCBIfam" id="TIGR00097">
    <property type="entry name" value="HMP-P_kinase"/>
    <property type="match status" value="1"/>
</dbReference>
<evidence type="ECO:0000256" key="1">
    <source>
        <dbReference type="ARBA" id="ARBA00004948"/>
    </source>
</evidence>
<dbReference type="InterPro" id="IPR029056">
    <property type="entry name" value="Ribokinase-like"/>
</dbReference>
<dbReference type="GO" id="GO:0009229">
    <property type="term" value="P:thiamine diphosphate biosynthetic process"/>
    <property type="evidence" value="ECO:0007669"/>
    <property type="project" value="UniProtKB-UniPathway"/>
</dbReference>
<dbReference type="InterPro" id="IPR013749">
    <property type="entry name" value="PM/HMP-P_kinase-1"/>
</dbReference>
<dbReference type="InterPro" id="IPR004399">
    <property type="entry name" value="HMP/HMP-P_kinase_dom"/>
</dbReference>
<evidence type="ECO:0000256" key="6">
    <source>
        <dbReference type="ARBA" id="ARBA00022840"/>
    </source>
</evidence>
<evidence type="ECO:0000313" key="8">
    <source>
        <dbReference type="EMBL" id="RIJ24758.1"/>
    </source>
</evidence>
<reference evidence="8 9" key="1">
    <citation type="submission" date="2018-08" db="EMBL/GenBank/DDBJ databases">
        <title>Henriciella mobilis sp. nov., isolated from seawater.</title>
        <authorList>
            <person name="Cheng H."/>
            <person name="Wu Y.-H."/>
            <person name="Xu X.-W."/>
            <person name="Guo L.-L."/>
        </authorList>
    </citation>
    <scope>NUCLEOTIDE SEQUENCE [LARGE SCALE GENOMIC DNA]</scope>
    <source>
        <strain evidence="8 9">CCUG66934</strain>
    </source>
</reference>
<dbReference type="EMBL" id="QWGB01000005">
    <property type="protein sequence ID" value="RIJ24758.1"/>
    <property type="molecule type" value="Genomic_DNA"/>
</dbReference>
<organism evidence="8 9">
    <name type="scientific">Henriciella barbarensis</name>
    <dbReference type="NCBI Taxonomy" id="86342"/>
    <lineage>
        <taxon>Bacteria</taxon>
        <taxon>Pseudomonadati</taxon>
        <taxon>Pseudomonadota</taxon>
        <taxon>Alphaproteobacteria</taxon>
        <taxon>Hyphomonadales</taxon>
        <taxon>Hyphomonadaceae</taxon>
        <taxon>Henriciella</taxon>
    </lineage>
</organism>
<dbReference type="RefSeq" id="WP_119379945.1">
    <property type="nucleotide sequence ID" value="NZ_QWGB01000005.1"/>
</dbReference>
<dbReference type="EC" id="2.7.1.49" evidence="2"/>
<feature type="domain" description="Pyridoxamine kinase/Phosphomethylpyrimidine kinase" evidence="7">
    <location>
        <begin position="19"/>
        <end position="264"/>
    </location>
</feature>
<dbReference type="CDD" id="cd01169">
    <property type="entry name" value="HMPP_kinase"/>
    <property type="match status" value="1"/>
</dbReference>
<keyword evidence="9" id="KW-1185">Reference proteome</keyword>
<name>A0A399R0Q9_9PROT</name>
<dbReference type="Proteomes" id="UP000265431">
    <property type="component" value="Unassembled WGS sequence"/>
</dbReference>
<dbReference type="GO" id="GO:0005524">
    <property type="term" value="F:ATP binding"/>
    <property type="evidence" value="ECO:0007669"/>
    <property type="project" value="UniProtKB-KW"/>
</dbReference>
<dbReference type="PANTHER" id="PTHR20858:SF17">
    <property type="entry name" value="HYDROXYMETHYLPYRIMIDINE_PHOSPHOMETHYLPYRIMIDINE KINASE THI20-RELATED"/>
    <property type="match status" value="1"/>
</dbReference>
<dbReference type="UniPathway" id="UPA00060">
    <property type="reaction ID" value="UER00138"/>
</dbReference>
<dbReference type="GO" id="GO:0008972">
    <property type="term" value="F:phosphomethylpyrimidine kinase activity"/>
    <property type="evidence" value="ECO:0007669"/>
    <property type="project" value="InterPro"/>
</dbReference>
<dbReference type="Gene3D" id="3.40.1190.20">
    <property type="match status" value="1"/>
</dbReference>